<sequence length="79" mass="9475">MKLLQEQENGYWFHLQPIIISPSSNIITNAQNELNYINQTVSESEFEQVIEYYEIMVEFDNDMFNNNIEDEELDADYIF</sequence>
<evidence type="ECO:0000313" key="1">
    <source>
        <dbReference type="EMBL" id="CAG8559223.1"/>
    </source>
</evidence>
<comment type="caution">
    <text evidence="1">The sequence shown here is derived from an EMBL/GenBank/DDBJ whole genome shotgun (WGS) entry which is preliminary data.</text>
</comment>
<dbReference type="EMBL" id="CAJVPU010006297">
    <property type="protein sequence ID" value="CAG8559223.1"/>
    <property type="molecule type" value="Genomic_DNA"/>
</dbReference>
<protein>
    <submittedName>
        <fullName evidence="1">14005_t:CDS:1</fullName>
    </submittedName>
</protein>
<dbReference type="Proteomes" id="UP000789702">
    <property type="component" value="Unassembled WGS sequence"/>
</dbReference>
<evidence type="ECO:0000313" key="2">
    <source>
        <dbReference type="Proteomes" id="UP000789702"/>
    </source>
</evidence>
<name>A0ACA9M0F8_9GLOM</name>
<gene>
    <name evidence="1" type="ORF">DHETER_LOCUS5569</name>
</gene>
<accession>A0ACA9M0F8</accession>
<keyword evidence="2" id="KW-1185">Reference proteome</keyword>
<proteinExistence type="predicted"/>
<organism evidence="1 2">
    <name type="scientific">Dentiscutata heterogama</name>
    <dbReference type="NCBI Taxonomy" id="1316150"/>
    <lineage>
        <taxon>Eukaryota</taxon>
        <taxon>Fungi</taxon>
        <taxon>Fungi incertae sedis</taxon>
        <taxon>Mucoromycota</taxon>
        <taxon>Glomeromycotina</taxon>
        <taxon>Glomeromycetes</taxon>
        <taxon>Diversisporales</taxon>
        <taxon>Gigasporaceae</taxon>
        <taxon>Dentiscutata</taxon>
    </lineage>
</organism>
<reference evidence="1" key="1">
    <citation type="submission" date="2021-06" db="EMBL/GenBank/DDBJ databases">
        <authorList>
            <person name="Kallberg Y."/>
            <person name="Tangrot J."/>
            <person name="Rosling A."/>
        </authorList>
    </citation>
    <scope>NUCLEOTIDE SEQUENCE</scope>
    <source>
        <strain evidence="1">IL203A</strain>
    </source>
</reference>